<keyword evidence="4 8" id="KW-0808">Transferase</keyword>
<dbReference type="GO" id="GO:0005886">
    <property type="term" value="C:plasma membrane"/>
    <property type="evidence" value="ECO:0007669"/>
    <property type="project" value="UniProtKB-SubCell"/>
</dbReference>
<feature type="transmembrane region" description="Helical" evidence="8">
    <location>
        <begin position="251"/>
        <end position="267"/>
    </location>
</feature>
<keyword evidence="3 8" id="KW-1003">Cell membrane</keyword>
<comment type="subcellular location">
    <subcellularLocation>
        <location evidence="8">Cell membrane</location>
        <topology evidence="8">Multi-pass membrane protein</topology>
    </subcellularLocation>
    <subcellularLocation>
        <location evidence="1">Membrane</location>
        <topology evidence="1">Multi-pass membrane protein</topology>
    </subcellularLocation>
</comment>
<organism evidence="10 11">
    <name type="scientific">Cytobacillus solani</name>
    <dbReference type="NCBI Taxonomy" id="1637975"/>
    <lineage>
        <taxon>Bacteria</taxon>
        <taxon>Bacillati</taxon>
        <taxon>Bacillota</taxon>
        <taxon>Bacilli</taxon>
        <taxon>Bacillales</taxon>
        <taxon>Bacillaceae</taxon>
        <taxon>Cytobacillus</taxon>
    </lineage>
</organism>
<accession>A0A0Q3QT77</accession>
<dbReference type="STRING" id="1637975.AN957_21575"/>
<reference evidence="10 11" key="1">
    <citation type="submission" date="2015-09" db="EMBL/GenBank/DDBJ databases">
        <title>Genome sequencing project for genomic taxonomy and phylogenomics of Bacillus-like bacteria.</title>
        <authorList>
            <person name="Liu B."/>
            <person name="Wang J."/>
            <person name="Zhu Y."/>
            <person name="Liu G."/>
            <person name="Chen Q."/>
            <person name="Chen Z."/>
            <person name="Lan J."/>
            <person name="Che J."/>
            <person name="Ge C."/>
            <person name="Shi H."/>
            <person name="Pan Z."/>
            <person name="Liu X."/>
        </authorList>
    </citation>
    <scope>NUCLEOTIDE SEQUENCE [LARGE SCALE GENOMIC DNA]</scope>
    <source>
        <strain evidence="10 11">FJAT-18043</strain>
    </source>
</reference>
<evidence type="ECO:0000256" key="5">
    <source>
        <dbReference type="ARBA" id="ARBA00022692"/>
    </source>
</evidence>
<sequence>MQPQTHMNVQPSNSKKTWKVWWQQTRPHTLTASFVPVLLGTALAMYETDLHFGLFLAMLIASLLIQAATNMFNEYYDYVRGLDTEDSHGIGGAIVREGIKPKTILSVALSLYGIALLLGIYICSSSSWWLALVGLFCMLIGYLYTGGPMPIAHTPFGEIVSGFFMGMIIILISFFIQTGTVTSTSVLVSIPIFILVGAIMLSNNIRDLDGDKEFGRKTLAILIGRKAAIKLLAGMFIVSYAWVFILIALNIISPWLAIVVLSAPKAIKATKGFIGKTIPIQMMPAMKATAQTNTIFGFLLSIGLFIGYFI</sequence>
<dbReference type="CDD" id="cd13962">
    <property type="entry name" value="PT_UbiA_UBIAD1"/>
    <property type="match status" value="1"/>
</dbReference>
<feature type="transmembrane region" description="Helical" evidence="8">
    <location>
        <begin position="288"/>
        <end position="309"/>
    </location>
</feature>
<evidence type="ECO:0000313" key="11">
    <source>
        <dbReference type="Proteomes" id="UP000050996"/>
    </source>
</evidence>
<keyword evidence="6 8" id="KW-1133">Transmembrane helix</keyword>
<dbReference type="InterPro" id="IPR026046">
    <property type="entry name" value="UBIAD1"/>
</dbReference>
<evidence type="ECO:0000256" key="7">
    <source>
        <dbReference type="ARBA" id="ARBA00023136"/>
    </source>
</evidence>
<gene>
    <name evidence="8" type="primary">menA</name>
    <name evidence="10" type="ORF">AN957_21575</name>
</gene>
<dbReference type="EMBL" id="LJIX01000006">
    <property type="protein sequence ID" value="KQL20934.1"/>
    <property type="molecule type" value="Genomic_DNA"/>
</dbReference>
<dbReference type="Gene3D" id="1.10.357.140">
    <property type="entry name" value="UbiA prenyltransferase"/>
    <property type="match status" value="1"/>
</dbReference>
<keyword evidence="7 8" id="KW-0472">Membrane</keyword>
<dbReference type="InterPro" id="IPR044878">
    <property type="entry name" value="UbiA_sf"/>
</dbReference>
<dbReference type="AlphaFoldDB" id="A0A0Q3QT77"/>
<dbReference type="FunFam" id="1.10.357.140:FF:000007">
    <property type="entry name" value="1,4-dihydroxy-2-naphthoate octaprenyltransferase"/>
    <property type="match status" value="1"/>
</dbReference>
<dbReference type="GO" id="GO:0009234">
    <property type="term" value="P:menaquinone biosynthetic process"/>
    <property type="evidence" value="ECO:0007669"/>
    <property type="project" value="UniProtKB-UniRule"/>
</dbReference>
<evidence type="ECO:0000256" key="4">
    <source>
        <dbReference type="ARBA" id="ARBA00022679"/>
    </source>
</evidence>
<comment type="function">
    <text evidence="8">Conversion of 1,4-dihydroxy-2-naphthoate (DHNA) to demethylmenaquinone (DMK).</text>
</comment>
<dbReference type="RefSeq" id="WP_053477428.1">
    <property type="nucleotide sequence ID" value="NZ_LJIX01000006.1"/>
</dbReference>
<comment type="pathway">
    <text evidence="8">Quinol/quinone metabolism; menaquinone biosynthesis; menaquinol from 1,4-dihydroxy-2-naphthoate: step 1/2.</text>
</comment>
<keyword evidence="5 8" id="KW-0812">Transmembrane</keyword>
<dbReference type="PATRIC" id="fig|1637975.4.peg.4301"/>
<dbReference type="NCBIfam" id="TIGR00751">
    <property type="entry name" value="menA"/>
    <property type="match status" value="1"/>
</dbReference>
<evidence type="ECO:0000256" key="3">
    <source>
        <dbReference type="ARBA" id="ARBA00022475"/>
    </source>
</evidence>
<proteinExistence type="inferred from homology"/>
<keyword evidence="11" id="KW-1185">Reference proteome</keyword>
<protein>
    <recommendedName>
        <fullName evidence="8 9">1,4-dihydroxy-2-naphthoate octaprenyltransferase</fullName>
        <shortName evidence="8">DHNA-octaprenyltransferase</shortName>
        <ecNumber evidence="8 9">2.5.1.74</ecNumber>
    </recommendedName>
</protein>
<dbReference type="PANTHER" id="PTHR13929:SF0">
    <property type="entry name" value="UBIA PRENYLTRANSFERASE DOMAIN-CONTAINING PROTEIN 1"/>
    <property type="match status" value="1"/>
</dbReference>
<dbReference type="InterPro" id="IPR000537">
    <property type="entry name" value="UbiA_prenyltransferase"/>
</dbReference>
<name>A0A0Q3QT77_9BACI</name>
<evidence type="ECO:0000313" key="10">
    <source>
        <dbReference type="EMBL" id="KQL20934.1"/>
    </source>
</evidence>
<dbReference type="EC" id="2.5.1.74" evidence="8 9"/>
<comment type="catalytic activity">
    <reaction evidence="8">
        <text>an all-trans-polyprenyl diphosphate + 1,4-dihydroxy-2-naphthoate + H(+) = a 2-demethylmenaquinol + CO2 + diphosphate</text>
        <dbReference type="Rhea" id="RHEA:26478"/>
        <dbReference type="Rhea" id="RHEA-COMP:9563"/>
        <dbReference type="Rhea" id="RHEA-COMP:9564"/>
        <dbReference type="ChEBI" id="CHEBI:11173"/>
        <dbReference type="ChEBI" id="CHEBI:15378"/>
        <dbReference type="ChEBI" id="CHEBI:16526"/>
        <dbReference type="ChEBI" id="CHEBI:33019"/>
        <dbReference type="ChEBI" id="CHEBI:55437"/>
        <dbReference type="ChEBI" id="CHEBI:58914"/>
        <dbReference type="EC" id="2.5.1.74"/>
    </reaction>
</comment>
<dbReference type="GO" id="GO:0042371">
    <property type="term" value="P:vitamin K biosynthetic process"/>
    <property type="evidence" value="ECO:0007669"/>
    <property type="project" value="TreeGrafter"/>
</dbReference>
<feature type="transmembrane region" description="Helical" evidence="8">
    <location>
        <begin position="128"/>
        <end position="144"/>
    </location>
</feature>
<dbReference type="UniPathway" id="UPA00079">
    <property type="reaction ID" value="UER00168"/>
</dbReference>
<feature type="transmembrane region" description="Helical" evidence="8">
    <location>
        <begin position="188"/>
        <end position="206"/>
    </location>
</feature>
<feature type="transmembrane region" description="Helical" evidence="8">
    <location>
        <begin position="52"/>
        <end position="72"/>
    </location>
</feature>
<dbReference type="InterPro" id="IPR004657">
    <property type="entry name" value="MenA"/>
</dbReference>
<dbReference type="HAMAP" id="MF_01937">
    <property type="entry name" value="MenA_1"/>
    <property type="match status" value="1"/>
</dbReference>
<dbReference type="PANTHER" id="PTHR13929">
    <property type="entry name" value="1,4-DIHYDROXY-2-NAPHTHOATE OCTAPRENYLTRANSFERASE"/>
    <property type="match status" value="1"/>
</dbReference>
<feature type="transmembrane region" description="Helical" evidence="8">
    <location>
        <begin position="156"/>
        <end position="176"/>
    </location>
</feature>
<evidence type="ECO:0000256" key="1">
    <source>
        <dbReference type="ARBA" id="ARBA00004141"/>
    </source>
</evidence>
<evidence type="ECO:0000256" key="2">
    <source>
        <dbReference type="ARBA" id="ARBA00022428"/>
    </source>
</evidence>
<evidence type="ECO:0000256" key="6">
    <source>
        <dbReference type="ARBA" id="ARBA00022989"/>
    </source>
</evidence>
<dbReference type="Pfam" id="PF01040">
    <property type="entry name" value="UbiA"/>
    <property type="match status" value="1"/>
</dbReference>
<dbReference type="GO" id="GO:0046428">
    <property type="term" value="F:1,4-dihydroxy-2-naphthoate polyprenyltransferase activity"/>
    <property type="evidence" value="ECO:0007669"/>
    <property type="project" value="UniProtKB-UniRule"/>
</dbReference>
<comment type="caution">
    <text evidence="10">The sequence shown here is derived from an EMBL/GenBank/DDBJ whole genome shotgun (WGS) entry which is preliminary data.</text>
</comment>
<evidence type="ECO:0000256" key="8">
    <source>
        <dbReference type="HAMAP-Rule" id="MF_01937"/>
    </source>
</evidence>
<evidence type="ECO:0000256" key="9">
    <source>
        <dbReference type="NCBIfam" id="TIGR00751"/>
    </source>
</evidence>
<dbReference type="PIRSF" id="PIRSF005355">
    <property type="entry name" value="UBIAD1"/>
    <property type="match status" value="1"/>
</dbReference>
<keyword evidence="2 8" id="KW-0474">Menaquinone biosynthesis</keyword>
<comment type="similarity">
    <text evidence="8">Belongs to the MenA family. Type 1 subfamily.</text>
</comment>
<dbReference type="NCBIfam" id="NF004749">
    <property type="entry name" value="PRK06080.1-1"/>
    <property type="match status" value="1"/>
</dbReference>
<feature type="transmembrane region" description="Helical" evidence="8">
    <location>
        <begin position="104"/>
        <end position="122"/>
    </location>
</feature>
<dbReference type="Proteomes" id="UP000050996">
    <property type="component" value="Unassembled WGS sequence"/>
</dbReference>